<dbReference type="GO" id="GO:0046654">
    <property type="term" value="P:tetrahydrofolate biosynthetic process"/>
    <property type="evidence" value="ECO:0007669"/>
    <property type="project" value="UniProtKB-UniPathway"/>
</dbReference>
<dbReference type="AlphaFoldDB" id="A0A5Q4VDM9"/>
<dbReference type="NCBIfam" id="TIGR01499">
    <property type="entry name" value="folC"/>
    <property type="match status" value="1"/>
</dbReference>
<keyword evidence="12 22" id="KW-0067">ATP-binding</keyword>
<feature type="domain" description="Mur ligase central" evidence="24">
    <location>
        <begin position="45"/>
        <end position="261"/>
    </location>
</feature>
<comment type="similarity">
    <text evidence="5 22">Belongs to the folylpolyglutamate synthase family.</text>
</comment>
<comment type="catalytic activity">
    <reaction evidence="19">
        <text>10-formyltetrahydrofolyl-(gamma-L-Glu)(n) + L-glutamate + ATP = 10-formyltetrahydrofolyl-(gamma-L-Glu)(n+1) + ADP + phosphate + H(+)</text>
        <dbReference type="Rhea" id="RHEA:51904"/>
        <dbReference type="Rhea" id="RHEA-COMP:13088"/>
        <dbReference type="Rhea" id="RHEA-COMP:14300"/>
        <dbReference type="ChEBI" id="CHEBI:15378"/>
        <dbReference type="ChEBI" id="CHEBI:29985"/>
        <dbReference type="ChEBI" id="CHEBI:30616"/>
        <dbReference type="ChEBI" id="CHEBI:43474"/>
        <dbReference type="ChEBI" id="CHEBI:134413"/>
        <dbReference type="ChEBI" id="CHEBI:456216"/>
        <dbReference type="EC" id="6.3.2.17"/>
    </reaction>
</comment>
<evidence type="ECO:0000256" key="17">
    <source>
        <dbReference type="ARBA" id="ARBA00032510"/>
    </source>
</evidence>
<evidence type="ECO:0000256" key="1">
    <source>
        <dbReference type="ARBA" id="ARBA00001946"/>
    </source>
</evidence>
<dbReference type="GO" id="GO:0005737">
    <property type="term" value="C:cytoplasm"/>
    <property type="evidence" value="ECO:0007669"/>
    <property type="project" value="TreeGrafter"/>
</dbReference>
<evidence type="ECO:0000256" key="13">
    <source>
        <dbReference type="ARBA" id="ARBA00022842"/>
    </source>
</evidence>
<protein>
    <recommendedName>
        <fullName evidence="8">Dihydrofolate synthase/folylpolyglutamate synthase</fullName>
        <ecNumber evidence="6">6.3.2.12</ecNumber>
        <ecNumber evidence="7">6.3.2.17</ecNumber>
    </recommendedName>
    <alternativeName>
        <fullName evidence="17">Folylpoly-gamma-glutamate synthetase-dihydrofolate synthetase</fullName>
    </alternativeName>
    <alternativeName>
        <fullName evidence="15">Folylpolyglutamate synthetase</fullName>
    </alternativeName>
    <alternativeName>
        <fullName evidence="16">Tetrahydrofolylpolyglutamate synthase</fullName>
    </alternativeName>
</protein>
<evidence type="ECO:0000256" key="21">
    <source>
        <dbReference type="ARBA" id="ARBA00049161"/>
    </source>
</evidence>
<proteinExistence type="inferred from homology"/>
<dbReference type="EC" id="6.3.2.12" evidence="6"/>
<dbReference type="InterPro" id="IPR036615">
    <property type="entry name" value="Mur_ligase_C_dom_sf"/>
</dbReference>
<comment type="catalytic activity">
    <reaction evidence="21">
        <text>7,8-dihydropteroate + L-glutamate + ATP = 7,8-dihydrofolate + ADP + phosphate + H(+)</text>
        <dbReference type="Rhea" id="RHEA:23584"/>
        <dbReference type="ChEBI" id="CHEBI:15378"/>
        <dbReference type="ChEBI" id="CHEBI:17839"/>
        <dbReference type="ChEBI" id="CHEBI:29985"/>
        <dbReference type="ChEBI" id="CHEBI:30616"/>
        <dbReference type="ChEBI" id="CHEBI:43474"/>
        <dbReference type="ChEBI" id="CHEBI:57451"/>
        <dbReference type="ChEBI" id="CHEBI:456216"/>
        <dbReference type="EC" id="6.3.2.12"/>
    </reaction>
</comment>
<accession>A0A5Q4VDM9</accession>
<evidence type="ECO:0000313" key="25">
    <source>
        <dbReference type="EMBL" id="TYT75735.1"/>
    </source>
</evidence>
<evidence type="ECO:0000256" key="6">
    <source>
        <dbReference type="ARBA" id="ARBA00013023"/>
    </source>
</evidence>
<dbReference type="UniPathway" id="UPA00077">
    <property type="reaction ID" value="UER00157"/>
</dbReference>
<dbReference type="Pfam" id="PF08245">
    <property type="entry name" value="Mur_ligase_M"/>
    <property type="match status" value="1"/>
</dbReference>
<keyword evidence="11 22" id="KW-0547">Nucleotide-binding</keyword>
<evidence type="ECO:0000256" key="16">
    <source>
        <dbReference type="ARBA" id="ARBA00030592"/>
    </source>
</evidence>
<comment type="catalytic activity">
    <reaction evidence="18">
        <text>(6S)-5,6,7,8-tetrahydrofolyl-(gamma-L-Glu)(n) + L-glutamate + ATP = (6S)-5,6,7,8-tetrahydrofolyl-(gamma-L-Glu)(n+1) + ADP + phosphate + H(+)</text>
        <dbReference type="Rhea" id="RHEA:10580"/>
        <dbReference type="Rhea" id="RHEA-COMP:14738"/>
        <dbReference type="Rhea" id="RHEA-COMP:14740"/>
        <dbReference type="ChEBI" id="CHEBI:15378"/>
        <dbReference type="ChEBI" id="CHEBI:29985"/>
        <dbReference type="ChEBI" id="CHEBI:30616"/>
        <dbReference type="ChEBI" id="CHEBI:43474"/>
        <dbReference type="ChEBI" id="CHEBI:141005"/>
        <dbReference type="ChEBI" id="CHEBI:456216"/>
        <dbReference type="EC" id="6.3.2.17"/>
    </reaction>
</comment>
<dbReference type="InterPro" id="IPR004101">
    <property type="entry name" value="Mur_ligase_C"/>
</dbReference>
<sequence>MTLQEPDFSHLYHRQRMGIRPGLEGIQKLLHTMGNPQNRFPAIHVAGTNGKGSTASLAASILQAAGLQTGLYTSPHLIHFGERFQINGQNPSPALLKKLVTSIEEKEDRENPATFFEFTTAMAFLLFAEALVDMAVLETGMGGRWDATNVCRPAVCIITSIGMDHREFLGHTTAAIAGEKAGIIKQGVPVITGVKQPEALDVIMQKAKACNCPIKIMGRDFHIENTGQDLFTYRGRRTYTNLNPGLAGNHQATNMALAIAALETLVERGIIASDIPQAIIHKGLADRSWPARIQQLSTNPAVILDGAHNTEAAMALAEYIRERTPEPRILVFGVLEDKDAKAMLDLLTPLFDRIILTRPDTPRSLDPEKLAPILPKTMPFEICPPVSHALETAMNLSKKTGCICIAGSLYLAGEVLAIKSHKT</sequence>
<evidence type="ECO:0000256" key="19">
    <source>
        <dbReference type="ARBA" id="ARBA00047808"/>
    </source>
</evidence>
<dbReference type="Gene3D" id="3.40.1190.10">
    <property type="entry name" value="Mur-like, catalytic domain"/>
    <property type="match status" value="1"/>
</dbReference>
<evidence type="ECO:0000256" key="9">
    <source>
        <dbReference type="ARBA" id="ARBA00022598"/>
    </source>
</evidence>
<evidence type="ECO:0000256" key="20">
    <source>
        <dbReference type="ARBA" id="ARBA00049035"/>
    </source>
</evidence>
<dbReference type="Pfam" id="PF02875">
    <property type="entry name" value="Mur_ligase_C"/>
    <property type="match status" value="1"/>
</dbReference>
<gene>
    <name evidence="25" type="ORF">FIM25_02180</name>
</gene>
<evidence type="ECO:0000256" key="2">
    <source>
        <dbReference type="ARBA" id="ARBA00002714"/>
    </source>
</evidence>
<dbReference type="EC" id="6.3.2.17" evidence="7"/>
<comment type="function">
    <text evidence="2">Functions in two distinct reactions of the de novo folate biosynthetic pathway. Catalyzes the addition of a glutamate residue to dihydropteroate (7,8-dihydropteroate or H2Pte) to form dihydrofolate (7,8-dihydrofolate monoglutamate or H2Pte-Glu). Also catalyzes successive additions of L-glutamate to tetrahydrofolate or 10-formyltetrahydrofolate or 5,10-methylenetetrahydrofolate, leading to folylpolyglutamate derivatives.</text>
</comment>
<dbReference type="OrthoDB" id="9809356at2"/>
<dbReference type="GO" id="GO:0005524">
    <property type="term" value="F:ATP binding"/>
    <property type="evidence" value="ECO:0007669"/>
    <property type="project" value="UniProtKB-KW"/>
</dbReference>
<dbReference type="PIRSF" id="PIRSF001563">
    <property type="entry name" value="Folylpolyglu_synth"/>
    <property type="match status" value="1"/>
</dbReference>
<dbReference type="RefSeq" id="WP_139445838.1">
    <property type="nucleotide sequence ID" value="NZ_VDMB01000002.1"/>
</dbReference>
<dbReference type="InterPro" id="IPR036565">
    <property type="entry name" value="Mur-like_cat_sf"/>
</dbReference>
<dbReference type="GO" id="GO:0046656">
    <property type="term" value="P:folic acid biosynthetic process"/>
    <property type="evidence" value="ECO:0007669"/>
    <property type="project" value="UniProtKB-KW"/>
</dbReference>
<dbReference type="Proteomes" id="UP000321899">
    <property type="component" value="Unassembled WGS sequence"/>
</dbReference>
<dbReference type="GO" id="GO:0008841">
    <property type="term" value="F:dihydrofolate synthase activity"/>
    <property type="evidence" value="ECO:0007669"/>
    <property type="project" value="UniProtKB-EC"/>
</dbReference>
<name>A0A5Q4VDM9_9BACT</name>
<evidence type="ECO:0000259" key="23">
    <source>
        <dbReference type="Pfam" id="PF02875"/>
    </source>
</evidence>
<comment type="catalytic activity">
    <reaction evidence="20">
        <text>(6R)-5,10-methylenetetrahydrofolyl-(gamma-L-Glu)(n) + L-glutamate + ATP = (6R)-5,10-methylenetetrahydrofolyl-(gamma-L-Glu)(n+1) + ADP + phosphate + H(+)</text>
        <dbReference type="Rhea" id="RHEA:51912"/>
        <dbReference type="Rhea" id="RHEA-COMP:13257"/>
        <dbReference type="Rhea" id="RHEA-COMP:13258"/>
        <dbReference type="ChEBI" id="CHEBI:15378"/>
        <dbReference type="ChEBI" id="CHEBI:29985"/>
        <dbReference type="ChEBI" id="CHEBI:30616"/>
        <dbReference type="ChEBI" id="CHEBI:43474"/>
        <dbReference type="ChEBI" id="CHEBI:136572"/>
        <dbReference type="ChEBI" id="CHEBI:456216"/>
        <dbReference type="EC" id="6.3.2.17"/>
    </reaction>
</comment>
<dbReference type="GO" id="GO:0046872">
    <property type="term" value="F:metal ion binding"/>
    <property type="evidence" value="ECO:0007669"/>
    <property type="project" value="UniProtKB-KW"/>
</dbReference>
<keyword evidence="14" id="KW-0289">Folate biosynthesis</keyword>
<comment type="pathway">
    <text evidence="4">Cofactor biosynthesis; tetrahydrofolylpolyglutamate biosynthesis.</text>
</comment>
<evidence type="ECO:0000256" key="11">
    <source>
        <dbReference type="ARBA" id="ARBA00022741"/>
    </source>
</evidence>
<dbReference type="EMBL" id="VDMB01000002">
    <property type="protein sequence ID" value="TYT75735.1"/>
    <property type="molecule type" value="Genomic_DNA"/>
</dbReference>
<evidence type="ECO:0000256" key="14">
    <source>
        <dbReference type="ARBA" id="ARBA00022909"/>
    </source>
</evidence>
<reference evidence="25 26" key="1">
    <citation type="submission" date="2019-06" db="EMBL/GenBank/DDBJ databases">
        <title>Desulfobotulus mexicanus sp. nov., a novel sulfate-reducing bacterium isolated from the sediment of an alkaline crater lake in Mexico.</title>
        <authorList>
            <person name="Hirschler-Rea A."/>
        </authorList>
    </citation>
    <scope>NUCLEOTIDE SEQUENCE [LARGE SCALE GENOMIC DNA]</scope>
    <source>
        <strain evidence="25 26">PAR22N</strain>
    </source>
</reference>
<evidence type="ECO:0000256" key="5">
    <source>
        <dbReference type="ARBA" id="ARBA00008276"/>
    </source>
</evidence>
<keyword evidence="9 22" id="KW-0436">Ligase</keyword>
<organism evidence="25 26">
    <name type="scientific">Desulfobotulus mexicanus</name>
    <dbReference type="NCBI Taxonomy" id="2586642"/>
    <lineage>
        <taxon>Bacteria</taxon>
        <taxon>Pseudomonadati</taxon>
        <taxon>Thermodesulfobacteriota</taxon>
        <taxon>Desulfobacteria</taxon>
        <taxon>Desulfobacterales</taxon>
        <taxon>Desulfobacteraceae</taxon>
        <taxon>Desulfobotulus</taxon>
    </lineage>
</organism>
<comment type="caution">
    <text evidence="25">The sequence shown here is derived from an EMBL/GenBank/DDBJ whole genome shotgun (WGS) entry which is preliminary data.</text>
</comment>
<dbReference type="InterPro" id="IPR013221">
    <property type="entry name" value="Mur_ligase_cen"/>
</dbReference>
<dbReference type="GO" id="GO:0004326">
    <property type="term" value="F:tetrahydrofolylpolyglutamate synthase activity"/>
    <property type="evidence" value="ECO:0007669"/>
    <property type="project" value="UniProtKB-EC"/>
</dbReference>
<dbReference type="PANTHER" id="PTHR11136:SF0">
    <property type="entry name" value="DIHYDROFOLATE SYNTHETASE-RELATED"/>
    <property type="match status" value="1"/>
</dbReference>
<evidence type="ECO:0000313" key="26">
    <source>
        <dbReference type="Proteomes" id="UP000321899"/>
    </source>
</evidence>
<evidence type="ECO:0000256" key="10">
    <source>
        <dbReference type="ARBA" id="ARBA00022723"/>
    </source>
</evidence>
<dbReference type="PANTHER" id="PTHR11136">
    <property type="entry name" value="FOLYLPOLYGLUTAMATE SYNTHASE-RELATED"/>
    <property type="match status" value="1"/>
</dbReference>
<evidence type="ECO:0000256" key="3">
    <source>
        <dbReference type="ARBA" id="ARBA00004799"/>
    </source>
</evidence>
<evidence type="ECO:0000256" key="18">
    <source>
        <dbReference type="ARBA" id="ARBA00047493"/>
    </source>
</evidence>
<comment type="pathway">
    <text evidence="3">Cofactor biosynthesis; tetrahydrofolate biosynthesis; 7,8-dihydrofolate from 2-amino-4-hydroxy-6-hydroxymethyl-7,8-dihydropteridine diphosphate and 4-aminobenzoate: step 2/2.</text>
</comment>
<dbReference type="Gene3D" id="3.90.190.20">
    <property type="entry name" value="Mur ligase, C-terminal domain"/>
    <property type="match status" value="1"/>
</dbReference>
<evidence type="ECO:0000256" key="7">
    <source>
        <dbReference type="ARBA" id="ARBA00013025"/>
    </source>
</evidence>
<keyword evidence="10" id="KW-0479">Metal-binding</keyword>
<keyword evidence="13" id="KW-0460">Magnesium</keyword>
<dbReference type="InterPro" id="IPR001645">
    <property type="entry name" value="Folylpolyglutamate_synth"/>
</dbReference>
<evidence type="ECO:0000256" key="15">
    <source>
        <dbReference type="ARBA" id="ARBA00030048"/>
    </source>
</evidence>
<evidence type="ECO:0000256" key="22">
    <source>
        <dbReference type="PIRNR" id="PIRNR001563"/>
    </source>
</evidence>
<evidence type="ECO:0000256" key="4">
    <source>
        <dbReference type="ARBA" id="ARBA00005150"/>
    </source>
</evidence>
<evidence type="ECO:0000256" key="8">
    <source>
        <dbReference type="ARBA" id="ARBA00019357"/>
    </source>
</evidence>
<keyword evidence="26" id="KW-1185">Reference proteome</keyword>
<evidence type="ECO:0000259" key="24">
    <source>
        <dbReference type="Pfam" id="PF08245"/>
    </source>
</evidence>
<feature type="domain" description="Mur ligase C-terminal" evidence="23">
    <location>
        <begin position="292"/>
        <end position="408"/>
    </location>
</feature>
<dbReference type="SUPFAM" id="SSF53244">
    <property type="entry name" value="MurD-like peptide ligases, peptide-binding domain"/>
    <property type="match status" value="1"/>
</dbReference>
<evidence type="ECO:0000256" key="12">
    <source>
        <dbReference type="ARBA" id="ARBA00022840"/>
    </source>
</evidence>
<dbReference type="SUPFAM" id="SSF53623">
    <property type="entry name" value="MurD-like peptide ligases, catalytic domain"/>
    <property type="match status" value="1"/>
</dbReference>
<dbReference type="FunFam" id="3.40.1190.10:FF:000011">
    <property type="entry name" value="Folylpolyglutamate synthase/dihydrofolate synthase"/>
    <property type="match status" value="1"/>
</dbReference>
<comment type="cofactor">
    <cofactor evidence="1">
        <name>Mg(2+)</name>
        <dbReference type="ChEBI" id="CHEBI:18420"/>
    </cofactor>
</comment>